<keyword evidence="1" id="KW-0378">Hydrolase</keyword>
<dbReference type="PANTHER" id="PTHR30383:SF26">
    <property type="entry name" value="SGNH HYDROLASE-TYPE ESTERASE DOMAIN-CONTAINING PROTEIN"/>
    <property type="match status" value="1"/>
</dbReference>
<dbReference type="EMBL" id="CP138858">
    <property type="protein sequence ID" value="WPJ96084.1"/>
    <property type="molecule type" value="Genomic_DNA"/>
</dbReference>
<sequence length="412" mass="45926">MCSAKASNSPVWELSEEALAESTLTGTVVLEDGYVELSDQDTITLPDGLLKQGEDFTVELSVLRPEETVSGQEIFLVSDVGAEDEQGLQVIYYPPSYNALVINDSGNRCVEDRGFLSDRSHKLSLVVKEGQMSVFRDGFLKAMTAGISYGSKPYTFGGSKDELGSKYRFSEIKVYDQAIFPEGFDGSGDRMINYSGEGYLMQRVRIENPDLPRILVVGDSISMGYRRYITAHFEGRAYVDYWVGGHWFGETARGENSKAKVAWDGVLSNGPYDVISWNAMTLHMWNGSPGRCNEETYPANMTEVVDHLLASAPDTAFIWVRCTPWRTTPESGRAGLDPVHNPRIVRLNAVTDAIMRERNIPIIDTYSLTLERFDTLREGSKDAVHWPSSVNEEMAEMIIEQMEKSLSAKGLN</sequence>
<accession>A0ABZ0RLG8</accession>
<dbReference type="RefSeq" id="WP_319832948.1">
    <property type="nucleotide sequence ID" value="NZ_CP138858.1"/>
</dbReference>
<dbReference type="Proteomes" id="UP001324993">
    <property type="component" value="Chromosome"/>
</dbReference>
<dbReference type="Gene3D" id="3.40.50.1110">
    <property type="entry name" value="SGNH hydrolase"/>
    <property type="match status" value="1"/>
</dbReference>
<proteinExistence type="predicted"/>
<dbReference type="SUPFAM" id="SSF52266">
    <property type="entry name" value="SGNH hydrolase"/>
    <property type="match status" value="1"/>
</dbReference>
<organism evidence="1 2">
    <name type="scientific">Coraliomargarita algicola</name>
    <dbReference type="NCBI Taxonomy" id="3092156"/>
    <lineage>
        <taxon>Bacteria</taxon>
        <taxon>Pseudomonadati</taxon>
        <taxon>Verrucomicrobiota</taxon>
        <taxon>Opitutia</taxon>
        <taxon>Puniceicoccales</taxon>
        <taxon>Coraliomargaritaceae</taxon>
        <taxon>Coraliomargarita</taxon>
    </lineage>
</organism>
<dbReference type="PANTHER" id="PTHR30383">
    <property type="entry name" value="THIOESTERASE 1/PROTEASE 1/LYSOPHOSPHOLIPASE L1"/>
    <property type="match status" value="1"/>
</dbReference>
<protein>
    <submittedName>
        <fullName evidence="1">SGNH/GDSL hydrolase family protein</fullName>
    </submittedName>
</protein>
<dbReference type="GO" id="GO:0016787">
    <property type="term" value="F:hydrolase activity"/>
    <property type="evidence" value="ECO:0007669"/>
    <property type="project" value="UniProtKB-KW"/>
</dbReference>
<gene>
    <name evidence="1" type="ORF">SH580_00020</name>
</gene>
<name>A0ABZ0RLG8_9BACT</name>
<keyword evidence="2" id="KW-1185">Reference proteome</keyword>
<reference evidence="1 2" key="1">
    <citation type="submission" date="2023-11" db="EMBL/GenBank/DDBJ databases">
        <title>Coraliomargarita sp. nov., isolated from marine algae.</title>
        <authorList>
            <person name="Lee J.K."/>
            <person name="Baek J.H."/>
            <person name="Kim J.M."/>
            <person name="Choi D.G."/>
            <person name="Jeon C.O."/>
        </authorList>
    </citation>
    <scope>NUCLEOTIDE SEQUENCE [LARGE SCALE GENOMIC DNA]</scope>
    <source>
        <strain evidence="1 2">J2-16</strain>
    </source>
</reference>
<dbReference type="InterPro" id="IPR013320">
    <property type="entry name" value="ConA-like_dom_sf"/>
</dbReference>
<dbReference type="SUPFAM" id="SSF49899">
    <property type="entry name" value="Concanavalin A-like lectins/glucanases"/>
    <property type="match status" value="1"/>
</dbReference>
<evidence type="ECO:0000313" key="1">
    <source>
        <dbReference type="EMBL" id="WPJ96084.1"/>
    </source>
</evidence>
<dbReference type="CDD" id="cd00229">
    <property type="entry name" value="SGNH_hydrolase"/>
    <property type="match status" value="1"/>
</dbReference>
<dbReference type="InterPro" id="IPR051532">
    <property type="entry name" value="Ester_Hydrolysis_Enzymes"/>
</dbReference>
<evidence type="ECO:0000313" key="2">
    <source>
        <dbReference type="Proteomes" id="UP001324993"/>
    </source>
</evidence>
<dbReference type="InterPro" id="IPR036514">
    <property type="entry name" value="SGNH_hydro_sf"/>
</dbReference>